<gene>
    <name evidence="2" type="ORF">IRI77_06000</name>
</gene>
<feature type="transmembrane region" description="Helical" evidence="1">
    <location>
        <begin position="12"/>
        <end position="34"/>
    </location>
</feature>
<sequence>MSKIVRYEFMGSWLFFWALCITVIGIPLGILYLISGMLKVEHEMDDPEQFIAAYRSGRLGHKP</sequence>
<keyword evidence="1" id="KW-1133">Transmembrane helix</keyword>
<evidence type="ECO:0000313" key="3">
    <source>
        <dbReference type="Proteomes" id="UP000593892"/>
    </source>
</evidence>
<dbReference type="EMBL" id="CP063849">
    <property type="protein sequence ID" value="QOY89502.1"/>
    <property type="molecule type" value="Genomic_DNA"/>
</dbReference>
<accession>A0A7S7NTH7</accession>
<dbReference type="Proteomes" id="UP000593892">
    <property type="component" value="Chromosome"/>
</dbReference>
<keyword evidence="1" id="KW-0472">Membrane</keyword>
<protein>
    <submittedName>
        <fullName evidence="2">Uncharacterized protein</fullName>
    </submittedName>
</protein>
<reference evidence="2 3" key="1">
    <citation type="submission" date="2020-10" db="EMBL/GenBank/DDBJ databases">
        <title>Complete genome sequence of Paludibaculum fermentans P105T, a facultatively anaerobic acidobacterium capable of dissimilatory Fe(III) reduction.</title>
        <authorList>
            <person name="Dedysh S.N."/>
            <person name="Beletsky A.V."/>
            <person name="Kulichevskaya I.S."/>
            <person name="Mardanov A.V."/>
            <person name="Ravin N.V."/>
        </authorList>
    </citation>
    <scope>NUCLEOTIDE SEQUENCE [LARGE SCALE GENOMIC DNA]</scope>
    <source>
        <strain evidence="2 3">P105</strain>
    </source>
</reference>
<dbReference type="RefSeq" id="WP_194451164.1">
    <property type="nucleotide sequence ID" value="NZ_CP063849.1"/>
</dbReference>
<organism evidence="2 3">
    <name type="scientific">Paludibaculum fermentans</name>
    <dbReference type="NCBI Taxonomy" id="1473598"/>
    <lineage>
        <taxon>Bacteria</taxon>
        <taxon>Pseudomonadati</taxon>
        <taxon>Acidobacteriota</taxon>
        <taxon>Terriglobia</taxon>
        <taxon>Bryobacterales</taxon>
        <taxon>Bryobacteraceae</taxon>
        <taxon>Paludibaculum</taxon>
    </lineage>
</organism>
<keyword evidence="1" id="KW-0812">Transmembrane</keyword>
<evidence type="ECO:0000256" key="1">
    <source>
        <dbReference type="SAM" id="Phobius"/>
    </source>
</evidence>
<name>A0A7S7NTH7_PALFE</name>
<proteinExistence type="predicted"/>
<evidence type="ECO:0000313" key="2">
    <source>
        <dbReference type="EMBL" id="QOY89502.1"/>
    </source>
</evidence>
<dbReference type="KEGG" id="pfer:IRI77_06000"/>
<keyword evidence="3" id="KW-1185">Reference proteome</keyword>
<dbReference type="AlphaFoldDB" id="A0A7S7NTH7"/>